<dbReference type="SUPFAM" id="SSF56529">
    <property type="entry name" value="FAH"/>
    <property type="match status" value="1"/>
</dbReference>
<evidence type="ECO:0000256" key="3">
    <source>
        <dbReference type="ARBA" id="ARBA00042340"/>
    </source>
</evidence>
<feature type="domain" description="Fumarylacetoacetase-like C-terminal" evidence="6">
    <location>
        <begin position="16"/>
        <end position="239"/>
    </location>
</feature>
<comment type="caution">
    <text evidence="7">The sequence shown here is derived from an EMBL/GenBank/DDBJ whole genome shotgun (WGS) entry which is preliminary data.</text>
</comment>
<comment type="catalytic activity">
    <reaction evidence="4">
        <text>oxaloacetate = enol-oxaloacetate</text>
        <dbReference type="Rhea" id="RHEA:16021"/>
        <dbReference type="ChEBI" id="CHEBI:16452"/>
        <dbReference type="ChEBI" id="CHEBI:17479"/>
        <dbReference type="EC" id="5.3.2.2"/>
    </reaction>
    <physiologicalReaction direction="right-to-left" evidence="4">
        <dbReference type="Rhea" id="RHEA:16023"/>
    </physiologicalReaction>
</comment>
<evidence type="ECO:0000256" key="1">
    <source>
        <dbReference type="ARBA" id="ARBA00010211"/>
    </source>
</evidence>
<dbReference type="AlphaFoldDB" id="A0A1W0WGW5"/>
<dbReference type="Gene3D" id="3.90.850.10">
    <property type="entry name" value="Fumarylacetoacetase-like, C-terminal domain"/>
    <property type="match status" value="1"/>
</dbReference>
<evidence type="ECO:0000313" key="7">
    <source>
        <dbReference type="EMBL" id="OQV14441.1"/>
    </source>
</evidence>
<name>A0A1W0WGW5_HYPEX</name>
<dbReference type="GO" id="GO:0018773">
    <property type="term" value="F:acetylpyruvate hydrolase activity"/>
    <property type="evidence" value="ECO:0007669"/>
    <property type="project" value="TreeGrafter"/>
</dbReference>
<gene>
    <name evidence="7" type="ORF">BV898_11417</name>
</gene>
<evidence type="ECO:0000259" key="6">
    <source>
        <dbReference type="Pfam" id="PF01557"/>
    </source>
</evidence>
<sequence length="246" mass="26651">MAEDRNFDDFIHLATKIVAVTNNYADHVKEIGYSPTERGGQTTVFMKPISAFITQGQSILFPAGCTALNHEVELAVIIGRLACGVSEADALQYVAGYTIALDMTIKNQLIEEEENPKVDGAPDGPDRNLDPMLFMSPGLPWDISKGFDTSCPVGPFIRRERVADPNDQQLWLKVNGQVRQFASTKDMLYSVPCLISCISRRVTLFPGDVIMTGTPGGVGKVVAGDIIEAGLGALAQIVFHVGNKTH</sequence>
<dbReference type="Pfam" id="PF01557">
    <property type="entry name" value="FAA_hydrolase"/>
    <property type="match status" value="1"/>
</dbReference>
<dbReference type="PANTHER" id="PTHR11820:SF7">
    <property type="entry name" value="ACYLPYRUVASE FAHD1, MITOCHONDRIAL"/>
    <property type="match status" value="1"/>
</dbReference>
<dbReference type="InterPro" id="IPR011234">
    <property type="entry name" value="Fumarylacetoacetase-like_C"/>
</dbReference>
<protein>
    <recommendedName>
        <fullName evidence="5">oxaloacetate tautomerase</fullName>
        <ecNumber evidence="5">5.3.2.2</ecNumber>
    </recommendedName>
    <alternativeName>
        <fullName evidence="3">Fumarylacetoacetate hydrolase domain-containing protein 1</fullName>
    </alternativeName>
</protein>
<organism evidence="7 8">
    <name type="scientific">Hypsibius exemplaris</name>
    <name type="common">Freshwater tardigrade</name>
    <dbReference type="NCBI Taxonomy" id="2072580"/>
    <lineage>
        <taxon>Eukaryota</taxon>
        <taxon>Metazoa</taxon>
        <taxon>Ecdysozoa</taxon>
        <taxon>Tardigrada</taxon>
        <taxon>Eutardigrada</taxon>
        <taxon>Parachela</taxon>
        <taxon>Hypsibioidea</taxon>
        <taxon>Hypsibiidae</taxon>
        <taxon>Hypsibius</taxon>
    </lineage>
</organism>
<evidence type="ECO:0000256" key="4">
    <source>
        <dbReference type="ARBA" id="ARBA00044911"/>
    </source>
</evidence>
<keyword evidence="2" id="KW-0479">Metal-binding</keyword>
<dbReference type="PANTHER" id="PTHR11820">
    <property type="entry name" value="ACYLPYRUVASE"/>
    <property type="match status" value="1"/>
</dbReference>
<evidence type="ECO:0000256" key="5">
    <source>
        <dbReference type="ARBA" id="ARBA00044973"/>
    </source>
</evidence>
<reference evidence="8" key="1">
    <citation type="submission" date="2017-01" db="EMBL/GenBank/DDBJ databases">
        <title>Comparative genomics of anhydrobiosis in the tardigrade Hypsibius dujardini.</title>
        <authorList>
            <person name="Yoshida Y."/>
            <person name="Koutsovoulos G."/>
            <person name="Laetsch D."/>
            <person name="Stevens L."/>
            <person name="Kumar S."/>
            <person name="Horikawa D."/>
            <person name="Ishino K."/>
            <person name="Komine S."/>
            <person name="Tomita M."/>
            <person name="Blaxter M."/>
            <person name="Arakawa K."/>
        </authorList>
    </citation>
    <scope>NUCLEOTIDE SEQUENCE [LARGE SCALE GENOMIC DNA]</scope>
    <source>
        <strain evidence="8">Z151</strain>
    </source>
</reference>
<accession>A0A1W0WGW5</accession>
<dbReference type="InterPro" id="IPR036663">
    <property type="entry name" value="Fumarylacetoacetase_C_sf"/>
</dbReference>
<dbReference type="GO" id="GO:0046872">
    <property type="term" value="F:metal ion binding"/>
    <property type="evidence" value="ECO:0007669"/>
    <property type="project" value="UniProtKB-KW"/>
</dbReference>
<comment type="similarity">
    <text evidence="1">Belongs to the FAH family.</text>
</comment>
<dbReference type="Proteomes" id="UP000192578">
    <property type="component" value="Unassembled WGS sequence"/>
</dbReference>
<dbReference type="EC" id="5.3.2.2" evidence="5"/>
<evidence type="ECO:0000313" key="8">
    <source>
        <dbReference type="Proteomes" id="UP000192578"/>
    </source>
</evidence>
<dbReference type="GO" id="GO:0050163">
    <property type="term" value="F:oxaloacetate tautomerase activity"/>
    <property type="evidence" value="ECO:0007669"/>
    <property type="project" value="UniProtKB-EC"/>
</dbReference>
<proteinExistence type="inferred from homology"/>
<dbReference type="OrthoDB" id="411064at2759"/>
<evidence type="ECO:0000256" key="2">
    <source>
        <dbReference type="ARBA" id="ARBA00022723"/>
    </source>
</evidence>
<keyword evidence="8" id="KW-1185">Reference proteome</keyword>
<dbReference type="EMBL" id="MTYJ01000105">
    <property type="protein sequence ID" value="OQV14441.1"/>
    <property type="molecule type" value="Genomic_DNA"/>
</dbReference>